<dbReference type="SUPFAM" id="SSF51182">
    <property type="entry name" value="RmlC-like cupins"/>
    <property type="match status" value="1"/>
</dbReference>
<protein>
    <recommendedName>
        <fullName evidence="3">Mannose-6-phosphate isomerase type II C-terminal domain-containing protein</fullName>
    </recommendedName>
</protein>
<accession>A0A1F6DBT3</accession>
<name>A0A1F6DBT3_9BACT</name>
<comment type="caution">
    <text evidence="1">The sequence shown here is derived from an EMBL/GenBank/DDBJ whole genome shotgun (WGS) entry which is preliminary data.</text>
</comment>
<dbReference type="EMBL" id="MFLA01000026">
    <property type="protein sequence ID" value="OGG58893.1"/>
    <property type="molecule type" value="Genomic_DNA"/>
</dbReference>
<dbReference type="AlphaFoldDB" id="A0A1F6DBT3"/>
<dbReference type="Proteomes" id="UP000176377">
    <property type="component" value="Unassembled WGS sequence"/>
</dbReference>
<evidence type="ECO:0000313" key="1">
    <source>
        <dbReference type="EMBL" id="OGG58893.1"/>
    </source>
</evidence>
<evidence type="ECO:0008006" key="3">
    <source>
        <dbReference type="Google" id="ProtNLM"/>
    </source>
</evidence>
<dbReference type="Gene3D" id="2.60.120.10">
    <property type="entry name" value="Jelly Rolls"/>
    <property type="match status" value="1"/>
</dbReference>
<reference evidence="1 2" key="1">
    <citation type="journal article" date="2016" name="Nat. Commun.">
        <title>Thousands of microbial genomes shed light on interconnected biogeochemical processes in an aquifer system.</title>
        <authorList>
            <person name="Anantharaman K."/>
            <person name="Brown C.T."/>
            <person name="Hug L.A."/>
            <person name="Sharon I."/>
            <person name="Castelle C.J."/>
            <person name="Probst A.J."/>
            <person name="Thomas B.C."/>
            <person name="Singh A."/>
            <person name="Wilkins M.J."/>
            <person name="Karaoz U."/>
            <person name="Brodie E.L."/>
            <person name="Williams K.H."/>
            <person name="Hubbard S.S."/>
            <person name="Banfield J.F."/>
        </authorList>
    </citation>
    <scope>NUCLEOTIDE SEQUENCE [LARGE SCALE GENOMIC DNA]</scope>
</reference>
<dbReference type="InterPro" id="IPR014710">
    <property type="entry name" value="RmlC-like_jellyroll"/>
</dbReference>
<gene>
    <name evidence="1" type="ORF">A2765_00525</name>
</gene>
<dbReference type="InterPro" id="IPR011051">
    <property type="entry name" value="RmlC_Cupin_sf"/>
</dbReference>
<organism evidence="1 2">
    <name type="scientific">Candidatus Kaiserbacteria bacterium RIFCSPHIGHO2_01_FULL_56_24</name>
    <dbReference type="NCBI Taxonomy" id="1798487"/>
    <lineage>
        <taxon>Bacteria</taxon>
        <taxon>Candidatus Kaiseribacteriota</taxon>
    </lineage>
</organism>
<sequence length="126" mass="14530">MGELWLNYKRGENVGEEEKRYVFKKLYIKKGTKTSFQYHVNKLETNHLIEGSAEAWQENEKGEIEKSFFKVGDTWTIPCGRKHRLIALEDMVMLEASTPEVDDVVRIADDAGRGDGRIESEHQKGN</sequence>
<evidence type="ECO:0000313" key="2">
    <source>
        <dbReference type="Proteomes" id="UP000176377"/>
    </source>
</evidence>
<proteinExistence type="predicted"/>